<dbReference type="GO" id="GO:0016788">
    <property type="term" value="F:hydrolase activity, acting on ester bonds"/>
    <property type="evidence" value="ECO:0007669"/>
    <property type="project" value="InterPro"/>
</dbReference>
<gene>
    <name evidence="5" type="ORF">AFL01nite_28620</name>
</gene>
<dbReference type="Proteomes" id="UP000321769">
    <property type="component" value="Unassembled WGS sequence"/>
</dbReference>
<dbReference type="InterPro" id="IPR037460">
    <property type="entry name" value="SEST-like"/>
</dbReference>
<evidence type="ECO:0000313" key="6">
    <source>
        <dbReference type="Proteomes" id="UP000321769"/>
    </source>
</evidence>
<protein>
    <recommendedName>
        <fullName evidence="4">SGNH hydrolase-type esterase domain-containing protein</fullName>
    </recommendedName>
</protein>
<feature type="disulfide bond" evidence="2">
    <location>
        <begin position="144"/>
        <end position="149"/>
    </location>
</feature>
<feature type="active site" evidence="1">
    <location>
        <position position="270"/>
    </location>
</feature>
<dbReference type="CDD" id="cd01823">
    <property type="entry name" value="SEST_like"/>
    <property type="match status" value="1"/>
</dbReference>
<keyword evidence="6" id="KW-1185">Reference proteome</keyword>
<evidence type="ECO:0000256" key="3">
    <source>
        <dbReference type="SAM" id="SignalP"/>
    </source>
</evidence>
<dbReference type="InterPro" id="IPR036514">
    <property type="entry name" value="SGNH_hydro_sf"/>
</dbReference>
<feature type="active site" description="Nucleophile" evidence="1">
    <location>
        <position position="53"/>
    </location>
</feature>
<dbReference type="PANTHER" id="PTHR37981">
    <property type="entry name" value="LIPASE 2"/>
    <property type="match status" value="1"/>
</dbReference>
<feature type="chain" id="PRO_5022109230" description="SGNH hydrolase-type esterase domain-containing protein" evidence="3">
    <location>
        <begin position="30"/>
        <end position="396"/>
    </location>
</feature>
<dbReference type="PANTHER" id="PTHR37981:SF1">
    <property type="entry name" value="SGNH HYDROLASE-TYPE ESTERASE DOMAIN-CONTAINING PROTEIN"/>
    <property type="match status" value="1"/>
</dbReference>
<organism evidence="5 6">
    <name type="scientific">Aeromicrobium flavum</name>
    <dbReference type="NCBI Taxonomy" id="416568"/>
    <lineage>
        <taxon>Bacteria</taxon>
        <taxon>Bacillati</taxon>
        <taxon>Actinomycetota</taxon>
        <taxon>Actinomycetes</taxon>
        <taxon>Propionibacteriales</taxon>
        <taxon>Nocardioidaceae</taxon>
        <taxon>Aeromicrobium</taxon>
    </lineage>
</organism>
<comment type="caution">
    <text evidence="5">The sequence shown here is derived from an EMBL/GenBank/DDBJ whole genome shotgun (WGS) entry which is preliminary data.</text>
</comment>
<dbReference type="EMBL" id="BJZQ01000021">
    <property type="protein sequence ID" value="GEO90535.1"/>
    <property type="molecule type" value="Genomic_DNA"/>
</dbReference>
<proteinExistence type="predicted"/>
<dbReference type="RefSeq" id="WP_146828571.1">
    <property type="nucleotide sequence ID" value="NZ_BAAAYQ010000005.1"/>
</dbReference>
<dbReference type="GO" id="GO:0006629">
    <property type="term" value="P:lipid metabolic process"/>
    <property type="evidence" value="ECO:0007669"/>
    <property type="project" value="TreeGrafter"/>
</dbReference>
<feature type="domain" description="SGNH hydrolase-type esterase" evidence="4">
    <location>
        <begin position="49"/>
        <end position="277"/>
    </location>
</feature>
<dbReference type="Pfam" id="PF13472">
    <property type="entry name" value="Lipase_GDSL_2"/>
    <property type="match status" value="1"/>
</dbReference>
<keyword evidence="2" id="KW-1015">Disulfide bond</keyword>
<evidence type="ECO:0000256" key="1">
    <source>
        <dbReference type="PIRSR" id="PIRSR637460-1"/>
    </source>
</evidence>
<dbReference type="InterPro" id="IPR013830">
    <property type="entry name" value="SGNH_hydro"/>
</dbReference>
<feature type="disulfide bond" evidence="2">
    <location>
        <begin position="198"/>
        <end position="249"/>
    </location>
</feature>
<dbReference type="SUPFAM" id="SSF52266">
    <property type="entry name" value="SGNH hydrolase"/>
    <property type="match status" value="1"/>
</dbReference>
<accession>A0A512HYL1</accession>
<sequence length="396" mass="41966">MSRSTPRIPAALAALALAAGLVAATPASASERARSSGGTAPVATERYVALGDSFVSGPGIPQQLDGCYRSDKNFVRLVAADLRIASFTDASCSAALATHYWNPQTLGGYTNPAQLDALDRDTTLVTLGTMGGNDVGLVGLANTCISQGCSTLDPTPFHAAIDALVPVYRQSIEDVRERSPRADIVAVGYGTYVPRERCAALGNATEADLAFLQGMIDRLSDTIGQVARQERISFVDMRTIEGWQDHSACAPPEEQWVRGLATYNDGAPLHPSTAGMAQMAAMALETIEPLVTARRAAERRVAAAARTVRLRAVCHGPKRNPRVTLRVTGGRGLVAGAHFRIGRTSVGSDVRAPYAVTRTVKSLRGARGRISAKVVLRHGKVVRATSVTAKQPRCLR</sequence>
<dbReference type="OrthoDB" id="5503950at2"/>
<name>A0A512HYL1_9ACTN</name>
<evidence type="ECO:0000256" key="2">
    <source>
        <dbReference type="PIRSR" id="PIRSR637460-2"/>
    </source>
</evidence>
<evidence type="ECO:0000313" key="5">
    <source>
        <dbReference type="EMBL" id="GEO90535.1"/>
    </source>
</evidence>
<keyword evidence="3" id="KW-0732">Signal</keyword>
<feature type="disulfide bond" evidence="2">
    <location>
        <begin position="67"/>
        <end position="92"/>
    </location>
</feature>
<reference evidence="5 6" key="1">
    <citation type="submission" date="2019-07" db="EMBL/GenBank/DDBJ databases">
        <title>Whole genome shotgun sequence of Aeromicrobium flavum NBRC 107625.</title>
        <authorList>
            <person name="Hosoyama A."/>
            <person name="Uohara A."/>
            <person name="Ohji S."/>
            <person name="Ichikawa N."/>
        </authorList>
    </citation>
    <scope>NUCLEOTIDE SEQUENCE [LARGE SCALE GENOMIC DNA]</scope>
    <source>
        <strain evidence="5 6">NBRC 107625</strain>
    </source>
</reference>
<evidence type="ECO:0000259" key="4">
    <source>
        <dbReference type="Pfam" id="PF13472"/>
    </source>
</evidence>
<dbReference type="AlphaFoldDB" id="A0A512HYL1"/>
<feature type="signal peptide" evidence="3">
    <location>
        <begin position="1"/>
        <end position="29"/>
    </location>
</feature>
<dbReference type="Gene3D" id="3.40.50.1110">
    <property type="entry name" value="SGNH hydrolase"/>
    <property type="match status" value="1"/>
</dbReference>